<proteinExistence type="predicted"/>
<name>A0A2P5CH76_PARAD</name>
<evidence type="ECO:0000313" key="1">
    <source>
        <dbReference type="EMBL" id="PON60325.1"/>
    </source>
</evidence>
<gene>
    <name evidence="1" type="ORF">PanWU01x14_153110</name>
</gene>
<dbReference type="Proteomes" id="UP000237105">
    <property type="component" value="Unassembled WGS sequence"/>
</dbReference>
<accession>A0A2P5CH76</accession>
<dbReference type="AlphaFoldDB" id="A0A2P5CH76"/>
<comment type="caution">
    <text evidence="1">The sequence shown here is derived from an EMBL/GenBank/DDBJ whole genome shotgun (WGS) entry which is preliminary data.</text>
</comment>
<dbReference type="EMBL" id="JXTB01000131">
    <property type="protein sequence ID" value="PON60325.1"/>
    <property type="molecule type" value="Genomic_DNA"/>
</dbReference>
<keyword evidence="2" id="KW-1185">Reference proteome</keyword>
<evidence type="ECO:0000313" key="2">
    <source>
        <dbReference type="Proteomes" id="UP000237105"/>
    </source>
</evidence>
<sequence length="103" mass="11713">MEKKNQNDLNSKIPGIRDVDQVYHIRNIRLNVDRSEVKIQSKLDTFSSVFSAPQVEMDVELIAAMKRPLSFLMTPYIPTCLLMVEKAAFVLNLMKGCFGGVHQ</sequence>
<protein>
    <submittedName>
        <fullName evidence="1">Uncharacterized protein</fullName>
    </submittedName>
</protein>
<reference evidence="2" key="1">
    <citation type="submission" date="2016-06" db="EMBL/GenBank/DDBJ databases">
        <title>Parallel loss of symbiosis genes in relatives of nitrogen-fixing non-legume Parasponia.</title>
        <authorList>
            <person name="Van Velzen R."/>
            <person name="Holmer R."/>
            <person name="Bu F."/>
            <person name="Rutten L."/>
            <person name="Van Zeijl A."/>
            <person name="Liu W."/>
            <person name="Santuari L."/>
            <person name="Cao Q."/>
            <person name="Sharma T."/>
            <person name="Shen D."/>
            <person name="Roswanjaya Y."/>
            <person name="Wardhani T."/>
            <person name="Kalhor M.S."/>
            <person name="Jansen J."/>
            <person name="Van den Hoogen J."/>
            <person name="Gungor B."/>
            <person name="Hartog M."/>
            <person name="Hontelez J."/>
            <person name="Verver J."/>
            <person name="Yang W.-C."/>
            <person name="Schijlen E."/>
            <person name="Repin R."/>
            <person name="Schilthuizen M."/>
            <person name="Schranz E."/>
            <person name="Heidstra R."/>
            <person name="Miyata K."/>
            <person name="Fedorova E."/>
            <person name="Kohlen W."/>
            <person name="Bisseling T."/>
            <person name="Smit S."/>
            <person name="Geurts R."/>
        </authorList>
    </citation>
    <scope>NUCLEOTIDE SEQUENCE [LARGE SCALE GENOMIC DNA]</scope>
    <source>
        <strain evidence="2">cv. WU1-14</strain>
    </source>
</reference>
<organism evidence="1 2">
    <name type="scientific">Parasponia andersonii</name>
    <name type="common">Sponia andersonii</name>
    <dbReference type="NCBI Taxonomy" id="3476"/>
    <lineage>
        <taxon>Eukaryota</taxon>
        <taxon>Viridiplantae</taxon>
        <taxon>Streptophyta</taxon>
        <taxon>Embryophyta</taxon>
        <taxon>Tracheophyta</taxon>
        <taxon>Spermatophyta</taxon>
        <taxon>Magnoliopsida</taxon>
        <taxon>eudicotyledons</taxon>
        <taxon>Gunneridae</taxon>
        <taxon>Pentapetalae</taxon>
        <taxon>rosids</taxon>
        <taxon>fabids</taxon>
        <taxon>Rosales</taxon>
        <taxon>Cannabaceae</taxon>
        <taxon>Parasponia</taxon>
    </lineage>
</organism>